<evidence type="ECO:0000256" key="3">
    <source>
        <dbReference type="ARBA" id="ARBA00022741"/>
    </source>
</evidence>
<sequence>MRTIDLVVPIKPLRAAKSRLRGAADNGVGEAAAHERLALAIALDTVAAARAADRVRTVLVVTSDATVTAELAAEGVAVAPDGPAAGLNPALRHGADVLRAHDPCAAVGALQADLPALRPAELDEAIAMAAAVFAAGRARRAFCADARGEGTTLLLSAPATALNPRFGPGSAGRHRRSGAYPLPGEWPGLRRDVDTGDDLLCAAGLGVGRRTRGVLTP</sequence>
<dbReference type="GO" id="GO:0043814">
    <property type="term" value="F:phospholactate guanylyltransferase activity"/>
    <property type="evidence" value="ECO:0007669"/>
    <property type="project" value="UniProtKB-EC"/>
</dbReference>
<keyword evidence="4 5" id="KW-0342">GTP-binding</keyword>
<dbReference type="RefSeq" id="WP_379588064.1">
    <property type="nucleotide sequence ID" value="NZ_JBHSQW010000044.1"/>
</dbReference>
<dbReference type="HAMAP" id="MF_02114">
    <property type="entry name" value="CofC"/>
    <property type="match status" value="1"/>
</dbReference>
<accession>A0ABW1J733</accession>
<dbReference type="SUPFAM" id="SSF53448">
    <property type="entry name" value="Nucleotide-diphospho-sugar transferases"/>
    <property type="match status" value="1"/>
</dbReference>
<dbReference type="EMBL" id="JBHSQW010000044">
    <property type="protein sequence ID" value="MFC5996686.1"/>
    <property type="molecule type" value="Genomic_DNA"/>
</dbReference>
<dbReference type="PANTHER" id="PTHR40392:SF1">
    <property type="entry name" value="2-PHOSPHO-L-LACTATE GUANYLYLTRANSFERASE"/>
    <property type="match status" value="1"/>
</dbReference>
<reference evidence="7" key="1">
    <citation type="journal article" date="2019" name="Int. J. Syst. Evol. Microbiol.">
        <title>The Global Catalogue of Microorganisms (GCM) 10K type strain sequencing project: providing services to taxonomists for standard genome sequencing and annotation.</title>
        <authorList>
            <consortium name="The Broad Institute Genomics Platform"/>
            <consortium name="The Broad Institute Genome Sequencing Center for Infectious Disease"/>
            <person name="Wu L."/>
            <person name="Ma J."/>
        </authorList>
    </citation>
    <scope>NUCLEOTIDE SEQUENCE [LARGE SCALE GENOMIC DNA]</scope>
    <source>
        <strain evidence="7">CCM 8391</strain>
    </source>
</reference>
<evidence type="ECO:0000256" key="4">
    <source>
        <dbReference type="ARBA" id="ARBA00023134"/>
    </source>
</evidence>
<dbReference type="InterPro" id="IPR002835">
    <property type="entry name" value="CofC"/>
</dbReference>
<feature type="binding site" evidence="5">
    <location>
        <position position="151"/>
    </location>
    <ligand>
        <name>phosphoenolpyruvate</name>
        <dbReference type="ChEBI" id="CHEBI:58702"/>
    </ligand>
</feature>
<comment type="pathway">
    <text evidence="5">Cofactor biosynthesis; coenzyme F420 biosynthesis.</text>
</comment>
<evidence type="ECO:0000313" key="7">
    <source>
        <dbReference type="Proteomes" id="UP001596302"/>
    </source>
</evidence>
<comment type="catalytic activity">
    <reaction evidence="5">
        <text>phosphoenolpyruvate + GTP + H(+) = enolpyruvoyl-2-diphospho-5'-guanosine + diphosphate</text>
        <dbReference type="Rhea" id="RHEA:30519"/>
        <dbReference type="ChEBI" id="CHEBI:15378"/>
        <dbReference type="ChEBI" id="CHEBI:33019"/>
        <dbReference type="ChEBI" id="CHEBI:37565"/>
        <dbReference type="ChEBI" id="CHEBI:58702"/>
        <dbReference type="ChEBI" id="CHEBI:143701"/>
        <dbReference type="EC" id="2.7.7.105"/>
    </reaction>
</comment>
<evidence type="ECO:0000256" key="2">
    <source>
        <dbReference type="ARBA" id="ARBA00022695"/>
    </source>
</evidence>
<dbReference type="NCBIfam" id="TIGR03552">
    <property type="entry name" value="F420_cofC"/>
    <property type="match status" value="1"/>
</dbReference>
<protein>
    <recommendedName>
        <fullName evidence="5">Phosphoenolpyruvate guanylyltransferase</fullName>
        <shortName evidence="5">PEP guanylyltransferase</shortName>
        <ecNumber evidence="5">2.7.7.105</ecNumber>
    </recommendedName>
</protein>
<proteinExistence type="inferred from homology"/>
<feature type="binding site" evidence="5">
    <location>
        <position position="170"/>
    </location>
    <ligand>
        <name>phosphoenolpyruvate</name>
        <dbReference type="ChEBI" id="CHEBI:58702"/>
    </ligand>
</feature>
<dbReference type="EC" id="2.7.7.105" evidence="5"/>
<evidence type="ECO:0000256" key="1">
    <source>
        <dbReference type="ARBA" id="ARBA00022679"/>
    </source>
</evidence>
<keyword evidence="2 5" id="KW-0548">Nucleotidyltransferase</keyword>
<feature type="binding site" evidence="5">
    <location>
        <position position="167"/>
    </location>
    <ligand>
        <name>phosphoenolpyruvate</name>
        <dbReference type="ChEBI" id="CHEBI:58702"/>
    </ligand>
</feature>
<dbReference type="InterPro" id="IPR029044">
    <property type="entry name" value="Nucleotide-diphossugar_trans"/>
</dbReference>
<evidence type="ECO:0000256" key="5">
    <source>
        <dbReference type="HAMAP-Rule" id="MF_02114"/>
    </source>
</evidence>
<keyword evidence="3 5" id="KW-0547">Nucleotide-binding</keyword>
<comment type="function">
    <text evidence="5">Guanylyltransferase that catalyzes the activation of phosphoenolpyruvate (PEP) as enolpyruvoyl-2-diphospho-5'-guanosine, via the condensation of PEP with GTP. It is involved in the biosynthesis of coenzyme F420, a hydride carrier cofactor.</text>
</comment>
<keyword evidence="7" id="KW-1185">Reference proteome</keyword>
<organism evidence="6 7">
    <name type="scientific">Pseudonocardia hispaniensis</name>
    <dbReference type="NCBI Taxonomy" id="904933"/>
    <lineage>
        <taxon>Bacteria</taxon>
        <taxon>Bacillati</taxon>
        <taxon>Actinomycetota</taxon>
        <taxon>Actinomycetes</taxon>
        <taxon>Pseudonocardiales</taxon>
        <taxon>Pseudonocardiaceae</taxon>
        <taxon>Pseudonocardia</taxon>
    </lineage>
</organism>
<comment type="caution">
    <text evidence="6">The sequence shown here is derived from an EMBL/GenBank/DDBJ whole genome shotgun (WGS) entry which is preliminary data.</text>
</comment>
<dbReference type="PANTHER" id="PTHR40392">
    <property type="entry name" value="2-PHOSPHO-L-LACTATE GUANYLYLTRANSFERASE"/>
    <property type="match status" value="1"/>
</dbReference>
<dbReference type="Gene3D" id="3.90.550.10">
    <property type="entry name" value="Spore Coat Polysaccharide Biosynthesis Protein SpsA, Chain A"/>
    <property type="match status" value="1"/>
</dbReference>
<evidence type="ECO:0000313" key="6">
    <source>
        <dbReference type="EMBL" id="MFC5996686.1"/>
    </source>
</evidence>
<name>A0ABW1J733_9PSEU</name>
<keyword evidence="1 5" id="KW-0808">Transferase</keyword>
<dbReference type="Proteomes" id="UP001596302">
    <property type="component" value="Unassembled WGS sequence"/>
</dbReference>
<comment type="similarity">
    <text evidence="5">Belongs to the CofC family.</text>
</comment>
<gene>
    <name evidence="6" type="primary">cofC</name>
    <name evidence="5" type="synonym">fbiD</name>
    <name evidence="6" type="ORF">ACFQE5_20985</name>
</gene>